<evidence type="ECO:0000313" key="1">
    <source>
        <dbReference type="EMBL" id="MBA0636042.1"/>
    </source>
</evidence>
<accession>A0A7J8TD16</accession>
<dbReference type="EMBL" id="JABFAC010244283">
    <property type="protein sequence ID" value="MBA0636042.1"/>
    <property type="molecule type" value="Genomic_DNA"/>
</dbReference>
<dbReference type="Proteomes" id="UP000593561">
    <property type="component" value="Unassembled WGS sequence"/>
</dbReference>
<organism evidence="1 2">
    <name type="scientific">Gossypium davidsonii</name>
    <name type="common">Davidson's cotton</name>
    <name type="synonym">Gossypium klotzschianum subsp. davidsonii</name>
    <dbReference type="NCBI Taxonomy" id="34287"/>
    <lineage>
        <taxon>Eukaryota</taxon>
        <taxon>Viridiplantae</taxon>
        <taxon>Streptophyta</taxon>
        <taxon>Embryophyta</taxon>
        <taxon>Tracheophyta</taxon>
        <taxon>Spermatophyta</taxon>
        <taxon>Magnoliopsida</taxon>
        <taxon>eudicotyledons</taxon>
        <taxon>Gunneridae</taxon>
        <taxon>Pentapetalae</taxon>
        <taxon>rosids</taxon>
        <taxon>malvids</taxon>
        <taxon>Malvales</taxon>
        <taxon>Malvaceae</taxon>
        <taxon>Malvoideae</taxon>
        <taxon>Gossypium</taxon>
    </lineage>
</organism>
<evidence type="ECO:0008006" key="3">
    <source>
        <dbReference type="Google" id="ProtNLM"/>
    </source>
</evidence>
<gene>
    <name evidence="1" type="ORF">Godav_028932</name>
</gene>
<protein>
    <recommendedName>
        <fullName evidence="3">RNase H type-1 domain-containing protein</fullName>
    </recommendedName>
</protein>
<proteinExistence type="predicted"/>
<evidence type="ECO:0000313" key="2">
    <source>
        <dbReference type="Proteomes" id="UP000593561"/>
    </source>
</evidence>
<sequence>MSAGLGAYPSYTWRSILGARYLLEEGMGWRIGNGDSVNIWNDRWLPGPGSGRLYLETRNYLHAVRRRATAAYNFNSVVLARACLQAVILAEDMGFQEVCIEGDALTIIRKLNSVDEDRSGRYEHPRFWIEEAPRAVEILINHERRNNIHGGRYDIGRKYVSSTADTEVSCSTEVEEGRRRVS</sequence>
<keyword evidence="2" id="KW-1185">Reference proteome</keyword>
<reference evidence="1 2" key="1">
    <citation type="journal article" date="2019" name="Genome Biol. Evol.">
        <title>Insights into the evolution of the New World diploid cottons (Gossypium, subgenus Houzingenia) based on genome sequencing.</title>
        <authorList>
            <person name="Grover C.E."/>
            <person name="Arick M.A. 2nd"/>
            <person name="Thrash A."/>
            <person name="Conover J.L."/>
            <person name="Sanders W.S."/>
            <person name="Peterson D.G."/>
            <person name="Frelichowski J.E."/>
            <person name="Scheffler J.A."/>
            <person name="Scheffler B.E."/>
            <person name="Wendel J.F."/>
        </authorList>
    </citation>
    <scope>NUCLEOTIDE SEQUENCE [LARGE SCALE GENOMIC DNA]</scope>
    <source>
        <strain evidence="1">27</strain>
        <tissue evidence="1">Leaf</tissue>
    </source>
</reference>
<name>A0A7J8TD16_GOSDV</name>
<dbReference type="AlphaFoldDB" id="A0A7J8TD16"/>
<comment type="caution">
    <text evidence="1">The sequence shown here is derived from an EMBL/GenBank/DDBJ whole genome shotgun (WGS) entry which is preliminary data.</text>
</comment>